<dbReference type="Proteomes" id="UP000184509">
    <property type="component" value="Unassembled WGS sequence"/>
</dbReference>
<dbReference type="PANTHER" id="PTHR34818">
    <property type="entry name" value="PROTEIN BLI-3"/>
    <property type="match status" value="1"/>
</dbReference>
<feature type="domain" description="General stress protein FMN-binding split barrel" evidence="1">
    <location>
        <begin position="34"/>
        <end position="136"/>
    </location>
</feature>
<dbReference type="InterPro" id="IPR038725">
    <property type="entry name" value="YdaG_split_barrel_FMN-bd"/>
</dbReference>
<keyword evidence="3" id="KW-1185">Reference proteome</keyword>
<dbReference type="EMBL" id="FQTV01000005">
    <property type="protein sequence ID" value="SHF13601.1"/>
    <property type="molecule type" value="Genomic_DNA"/>
</dbReference>
<sequence>MELAEKLKEVLGIIESLETVYLSTIDQNGYPSTRAMLNLRNKKQYPHLVPMYAKESNEFTIYLTTNTSSAKIKEIENNSKAALYFCKPESFTGIMFQGNIQVVTSKDFKHNAWMKGWELYYPGGVESEDFAMLRFVPFNFKTYSDFQVQTEKID</sequence>
<dbReference type="SUPFAM" id="SSF50475">
    <property type="entry name" value="FMN-binding split barrel"/>
    <property type="match status" value="1"/>
</dbReference>
<dbReference type="RefSeq" id="WP_073400409.1">
    <property type="nucleotide sequence ID" value="NZ_FQTV01000005.1"/>
</dbReference>
<dbReference type="STRING" id="1297750.SAMN05444405_105183"/>
<dbReference type="PANTHER" id="PTHR34818:SF1">
    <property type="entry name" value="PROTEIN BLI-3"/>
    <property type="match status" value="1"/>
</dbReference>
<organism evidence="2 3">
    <name type="scientific">Bacteroides luti</name>
    <dbReference type="NCBI Taxonomy" id="1297750"/>
    <lineage>
        <taxon>Bacteria</taxon>
        <taxon>Pseudomonadati</taxon>
        <taxon>Bacteroidota</taxon>
        <taxon>Bacteroidia</taxon>
        <taxon>Bacteroidales</taxon>
        <taxon>Bacteroidaceae</taxon>
        <taxon>Bacteroides</taxon>
    </lineage>
</organism>
<dbReference type="Gene3D" id="2.30.110.10">
    <property type="entry name" value="Electron Transport, Fmn-binding Protein, Chain A"/>
    <property type="match status" value="1"/>
</dbReference>
<evidence type="ECO:0000313" key="3">
    <source>
        <dbReference type="Proteomes" id="UP000184509"/>
    </source>
</evidence>
<evidence type="ECO:0000259" key="1">
    <source>
        <dbReference type="Pfam" id="PF16242"/>
    </source>
</evidence>
<dbReference type="OrthoDB" id="9801008at2"/>
<accession>A0A1M4Z6F6</accession>
<protein>
    <submittedName>
        <fullName evidence="2">General stress protein 26</fullName>
    </submittedName>
</protein>
<proteinExistence type="predicted"/>
<dbReference type="InterPro" id="IPR012349">
    <property type="entry name" value="Split_barrel_FMN-bd"/>
</dbReference>
<dbReference type="Pfam" id="PF16242">
    <property type="entry name" value="Pyrid_ox_like"/>
    <property type="match status" value="1"/>
</dbReference>
<dbReference type="InterPro" id="IPR052917">
    <property type="entry name" value="Stress-Dev_Protein"/>
</dbReference>
<gene>
    <name evidence="2" type="ORF">SAMN05444405_105183</name>
</gene>
<name>A0A1M4Z6F6_9BACE</name>
<dbReference type="AlphaFoldDB" id="A0A1M4Z6F6"/>
<evidence type="ECO:0000313" key="2">
    <source>
        <dbReference type="EMBL" id="SHF13601.1"/>
    </source>
</evidence>
<reference evidence="3" key="1">
    <citation type="submission" date="2016-11" db="EMBL/GenBank/DDBJ databases">
        <authorList>
            <person name="Varghese N."/>
            <person name="Submissions S."/>
        </authorList>
    </citation>
    <scope>NUCLEOTIDE SEQUENCE [LARGE SCALE GENOMIC DNA]</scope>
    <source>
        <strain evidence="3">DSM 26991</strain>
    </source>
</reference>